<dbReference type="RefSeq" id="WP_281901079.1">
    <property type="nucleotide sequence ID" value="NZ_BSDI01000033.1"/>
</dbReference>
<accession>A0ABQ5R234</accession>
<name>A0ABQ5R234_9ACTN</name>
<gene>
    <name evidence="2" type="ORF">Pa4123_58990</name>
</gene>
<evidence type="ECO:0000256" key="1">
    <source>
        <dbReference type="SAM" id="Phobius"/>
    </source>
</evidence>
<reference evidence="2" key="1">
    <citation type="submission" date="2022-12" db="EMBL/GenBank/DDBJ databases">
        <title>New Phytohabitans aurantiacus sp. RD004123 nov., an actinomycete isolated from soil.</title>
        <authorList>
            <person name="Triningsih D.W."/>
            <person name="Harunari E."/>
            <person name="Igarashi Y."/>
        </authorList>
    </citation>
    <scope>NUCLEOTIDE SEQUENCE</scope>
    <source>
        <strain evidence="2">RD004123</strain>
    </source>
</reference>
<feature type="transmembrane region" description="Helical" evidence="1">
    <location>
        <begin position="58"/>
        <end position="78"/>
    </location>
</feature>
<proteinExistence type="predicted"/>
<dbReference type="NCBIfam" id="NF038083">
    <property type="entry name" value="CU044_5270_fam"/>
    <property type="match status" value="1"/>
</dbReference>
<sequence>MSKQSMFDLVTELDPATGVRQWPEPPLVVWADESKASSGELVSSSAAVVMRDRPWLRWWGPIIAAATVVVAGVVYGGVSGEPAVAATPAPLALQYESGADSASGVLRDLADRLSIEARRDPSEDRPGRFEYVDVKLWALDMAAGEGRTAVQIVPQREQKWRSADGAGRLSVATLPAEPPGTRTSGFPIGSPLATQVTEFSAGRFLPVVAEPVPTSIPALRAALYARQPQINGPQSALRAVADLYRSQVVSRPAAIAVLRVLADVNSVLYRGHVADRLGRAGTAISVDSTNGTTGKNRDLLIFDDRTGQLLAHESLMLVAPDQVHVKTPAVFSYILYLDQGYADAMK</sequence>
<keyword evidence="1" id="KW-0472">Membrane</keyword>
<keyword evidence="1" id="KW-0812">Transmembrane</keyword>
<dbReference type="EMBL" id="BSDI01000033">
    <property type="protein sequence ID" value="GLI00623.1"/>
    <property type="molecule type" value="Genomic_DNA"/>
</dbReference>
<evidence type="ECO:0000313" key="3">
    <source>
        <dbReference type="Proteomes" id="UP001144280"/>
    </source>
</evidence>
<keyword evidence="1" id="KW-1133">Transmembrane helix</keyword>
<evidence type="ECO:0008006" key="4">
    <source>
        <dbReference type="Google" id="ProtNLM"/>
    </source>
</evidence>
<keyword evidence="3" id="KW-1185">Reference proteome</keyword>
<evidence type="ECO:0000313" key="2">
    <source>
        <dbReference type="EMBL" id="GLI00623.1"/>
    </source>
</evidence>
<dbReference type="Proteomes" id="UP001144280">
    <property type="component" value="Unassembled WGS sequence"/>
</dbReference>
<protein>
    <recommendedName>
        <fullName evidence="4">CU044_5270 family protein</fullName>
    </recommendedName>
</protein>
<comment type="caution">
    <text evidence="2">The sequence shown here is derived from an EMBL/GenBank/DDBJ whole genome shotgun (WGS) entry which is preliminary data.</text>
</comment>
<organism evidence="2 3">
    <name type="scientific">Phytohabitans aurantiacus</name>
    <dbReference type="NCBI Taxonomy" id="3016789"/>
    <lineage>
        <taxon>Bacteria</taxon>
        <taxon>Bacillati</taxon>
        <taxon>Actinomycetota</taxon>
        <taxon>Actinomycetes</taxon>
        <taxon>Micromonosporales</taxon>
        <taxon>Micromonosporaceae</taxon>
    </lineage>
</organism>
<dbReference type="InterPro" id="IPR047789">
    <property type="entry name" value="CU044_5270-like"/>
</dbReference>